<comment type="caution">
    <text evidence="2">The sequence shown here is derived from an EMBL/GenBank/DDBJ whole genome shotgun (WGS) entry which is preliminary data.</text>
</comment>
<dbReference type="OrthoDB" id="1936669at2759"/>
<sequence>MSRSAKRSFLLHKVVSSFLLRIPNLRKPNIPKLLLFKKFRIRIQKQKKEFKLLRHYNYGFLGEYEFSPSRTPRNIRWRNHRKQGFRNRGYLNLCSLMCLVRCLKGEVIGGFNSAIGDGDDDDEVVVVNVGEEDLGGDDSGEEEEDEESVDQRAERFIERFYEEMKIQRQESL</sequence>
<name>A0A834WLT1_9FABA</name>
<dbReference type="InterPro" id="IPR008480">
    <property type="entry name" value="DUF761_pln"/>
</dbReference>
<protein>
    <recommendedName>
        <fullName evidence="4">Cotton fiber protein</fullName>
    </recommendedName>
</protein>
<keyword evidence="3" id="KW-1185">Reference proteome</keyword>
<organism evidence="2 3">
    <name type="scientific">Senna tora</name>
    <dbReference type="NCBI Taxonomy" id="362788"/>
    <lineage>
        <taxon>Eukaryota</taxon>
        <taxon>Viridiplantae</taxon>
        <taxon>Streptophyta</taxon>
        <taxon>Embryophyta</taxon>
        <taxon>Tracheophyta</taxon>
        <taxon>Spermatophyta</taxon>
        <taxon>Magnoliopsida</taxon>
        <taxon>eudicotyledons</taxon>
        <taxon>Gunneridae</taxon>
        <taxon>Pentapetalae</taxon>
        <taxon>rosids</taxon>
        <taxon>fabids</taxon>
        <taxon>Fabales</taxon>
        <taxon>Fabaceae</taxon>
        <taxon>Caesalpinioideae</taxon>
        <taxon>Cassia clade</taxon>
        <taxon>Senna</taxon>
    </lineage>
</organism>
<proteinExistence type="predicted"/>
<dbReference type="EMBL" id="JAAIUW010000006">
    <property type="protein sequence ID" value="KAF7827797.1"/>
    <property type="molecule type" value="Genomic_DNA"/>
</dbReference>
<gene>
    <name evidence="2" type="ORF">G2W53_018961</name>
</gene>
<evidence type="ECO:0000313" key="3">
    <source>
        <dbReference type="Proteomes" id="UP000634136"/>
    </source>
</evidence>
<reference evidence="2" key="1">
    <citation type="submission" date="2020-09" db="EMBL/GenBank/DDBJ databases">
        <title>Genome-Enabled Discovery of Anthraquinone Biosynthesis in Senna tora.</title>
        <authorList>
            <person name="Kang S.-H."/>
            <person name="Pandey R.P."/>
            <person name="Lee C.-M."/>
            <person name="Sim J.-S."/>
            <person name="Jeong J.-T."/>
            <person name="Choi B.-S."/>
            <person name="Jung M."/>
            <person name="Ginzburg D."/>
            <person name="Zhao K."/>
            <person name="Won S.Y."/>
            <person name="Oh T.-J."/>
            <person name="Yu Y."/>
            <person name="Kim N.-H."/>
            <person name="Lee O.R."/>
            <person name="Lee T.-H."/>
            <person name="Bashyal P."/>
            <person name="Kim T.-S."/>
            <person name="Lee W.-H."/>
            <person name="Kawkins C."/>
            <person name="Kim C.-K."/>
            <person name="Kim J.S."/>
            <person name="Ahn B.O."/>
            <person name="Rhee S.Y."/>
            <person name="Sohng J.K."/>
        </authorList>
    </citation>
    <scope>NUCLEOTIDE SEQUENCE</scope>
    <source>
        <tissue evidence="2">Leaf</tissue>
    </source>
</reference>
<dbReference type="PANTHER" id="PTHR33265">
    <property type="entry name" value="AVR9/CF-9 RAPIDLY ELICITED PROTEIN-RELATED"/>
    <property type="match status" value="1"/>
</dbReference>
<evidence type="ECO:0000256" key="1">
    <source>
        <dbReference type="SAM" id="MobiDB-lite"/>
    </source>
</evidence>
<evidence type="ECO:0000313" key="2">
    <source>
        <dbReference type="EMBL" id="KAF7827797.1"/>
    </source>
</evidence>
<accession>A0A834WLT1</accession>
<evidence type="ECO:0008006" key="4">
    <source>
        <dbReference type="Google" id="ProtNLM"/>
    </source>
</evidence>
<dbReference type="AlphaFoldDB" id="A0A834WLT1"/>
<dbReference type="PANTHER" id="PTHR33265:SF10">
    <property type="entry name" value="OS01G0133200 PROTEIN"/>
    <property type="match status" value="1"/>
</dbReference>
<dbReference type="Proteomes" id="UP000634136">
    <property type="component" value="Unassembled WGS sequence"/>
</dbReference>
<feature type="region of interest" description="Disordered" evidence="1">
    <location>
        <begin position="132"/>
        <end position="151"/>
    </location>
</feature>
<feature type="compositionally biased region" description="Acidic residues" evidence="1">
    <location>
        <begin position="132"/>
        <end position="148"/>
    </location>
</feature>
<dbReference type="Pfam" id="PF05553">
    <property type="entry name" value="DUF761"/>
    <property type="match status" value="1"/>
</dbReference>